<name>A0ABN9ND84_9MYCO</name>
<comment type="similarity">
    <text evidence="1">Belongs to the F420H(2)-dependent quinone reductase family.</text>
</comment>
<comment type="catalytic activity">
    <reaction evidence="2">
        <text>oxidized coenzyme F420-(gamma-L-Glu)(n) + a quinol + H(+) = reduced coenzyme F420-(gamma-L-Glu)(n) + a quinone</text>
        <dbReference type="Rhea" id="RHEA:39663"/>
        <dbReference type="Rhea" id="RHEA-COMP:12939"/>
        <dbReference type="Rhea" id="RHEA-COMP:14378"/>
        <dbReference type="ChEBI" id="CHEBI:15378"/>
        <dbReference type="ChEBI" id="CHEBI:24646"/>
        <dbReference type="ChEBI" id="CHEBI:132124"/>
        <dbReference type="ChEBI" id="CHEBI:133980"/>
        <dbReference type="ChEBI" id="CHEBI:139511"/>
    </reaction>
</comment>
<dbReference type="RefSeq" id="WP_308474141.1">
    <property type="nucleotide sequence ID" value="NZ_OY726394.1"/>
</dbReference>
<evidence type="ECO:0000256" key="2">
    <source>
        <dbReference type="ARBA" id="ARBA00049106"/>
    </source>
</evidence>
<gene>
    <name evidence="3" type="ORF">MU0083_003446</name>
</gene>
<reference evidence="3 4" key="1">
    <citation type="submission" date="2023-08" db="EMBL/GenBank/DDBJ databases">
        <authorList>
            <person name="Folkvardsen B D."/>
            <person name="Norman A."/>
        </authorList>
    </citation>
    <scope>NUCLEOTIDE SEQUENCE [LARGE SCALE GENOMIC DNA]</scope>
    <source>
        <strain evidence="3 4">Mu0083</strain>
    </source>
</reference>
<protein>
    <submittedName>
        <fullName evidence="3">Nitroreductase family deazaflavin-dependent oxidoreductase</fullName>
    </submittedName>
</protein>
<dbReference type="Gene3D" id="2.30.110.10">
    <property type="entry name" value="Electron Transport, Fmn-binding Protein, Chain A"/>
    <property type="match status" value="1"/>
</dbReference>
<accession>A0ABN9ND84</accession>
<keyword evidence="4" id="KW-1185">Reference proteome</keyword>
<dbReference type="InterPro" id="IPR004378">
    <property type="entry name" value="F420H2_quin_Rdtase"/>
</dbReference>
<dbReference type="InterPro" id="IPR012349">
    <property type="entry name" value="Split_barrel_FMN-bd"/>
</dbReference>
<dbReference type="PANTHER" id="PTHR39428:SF3">
    <property type="entry name" value="DEAZAFLAVIN-DEPENDENT NITROREDUCTASE"/>
    <property type="match status" value="1"/>
</dbReference>
<proteinExistence type="inferred from homology"/>
<dbReference type="EMBL" id="OY726394">
    <property type="protein sequence ID" value="CAJ1504475.1"/>
    <property type="molecule type" value="Genomic_DNA"/>
</dbReference>
<evidence type="ECO:0000256" key="1">
    <source>
        <dbReference type="ARBA" id="ARBA00008710"/>
    </source>
</evidence>
<dbReference type="SUPFAM" id="SSF50475">
    <property type="entry name" value="FMN-binding split barrel"/>
    <property type="match status" value="1"/>
</dbReference>
<evidence type="ECO:0000313" key="4">
    <source>
        <dbReference type="Proteomes" id="UP001190336"/>
    </source>
</evidence>
<dbReference type="Pfam" id="PF04075">
    <property type="entry name" value="F420H2_quin_red"/>
    <property type="match status" value="1"/>
</dbReference>
<sequence length="162" mass="18173">MSNPDIPEKPKSLDSPVTGTIIKWMSRANTWAFKATGGRVGAKWRLGTKHFGDVPEVGILTTIGRKSGQQRESPLLFLREGDRVVLVASQGGRSTNPMWYLNLKANPQVTFRVRGEVLSLRARDADESERAAYWPKLDAMYPDFVNYRAWAGREIPIVICDP</sequence>
<dbReference type="Proteomes" id="UP001190336">
    <property type="component" value="Chromosome"/>
</dbReference>
<dbReference type="NCBIfam" id="TIGR00026">
    <property type="entry name" value="hi_GC_TIGR00026"/>
    <property type="match status" value="1"/>
</dbReference>
<organism evidence="3 4">
    <name type="scientific">[Mycobacterium] kokjensenii</name>
    <dbReference type="NCBI Taxonomy" id="3064287"/>
    <lineage>
        <taxon>Bacteria</taxon>
        <taxon>Bacillati</taxon>
        <taxon>Actinomycetota</taxon>
        <taxon>Actinomycetes</taxon>
        <taxon>Mycobacteriales</taxon>
        <taxon>Mycobacteriaceae</taxon>
        <taxon>Mycolicibacter</taxon>
    </lineage>
</organism>
<evidence type="ECO:0000313" key="3">
    <source>
        <dbReference type="EMBL" id="CAJ1504475.1"/>
    </source>
</evidence>
<dbReference type="PANTHER" id="PTHR39428">
    <property type="entry name" value="F420H(2)-DEPENDENT QUINONE REDUCTASE RV1261C"/>
    <property type="match status" value="1"/>
</dbReference>